<evidence type="ECO:0000256" key="1">
    <source>
        <dbReference type="SAM" id="MobiDB-lite"/>
    </source>
</evidence>
<feature type="transmembrane region" description="Helical" evidence="2">
    <location>
        <begin position="76"/>
        <end position="95"/>
    </location>
</feature>
<feature type="compositionally biased region" description="Pro residues" evidence="1">
    <location>
        <begin position="1"/>
        <end position="24"/>
    </location>
</feature>
<keyword evidence="2" id="KW-1133">Transmembrane helix</keyword>
<keyword evidence="6" id="KW-1185">Reference proteome</keyword>
<dbReference type="RefSeq" id="WP_350892334.1">
    <property type="nucleotide sequence ID" value="NZ_JBEOTR010000040.1"/>
</dbReference>
<gene>
    <name evidence="5" type="ORF">ACIQFM_04830</name>
</gene>
<feature type="region of interest" description="Disordered" evidence="1">
    <location>
        <begin position="350"/>
        <end position="378"/>
    </location>
</feature>
<evidence type="ECO:0000259" key="3">
    <source>
        <dbReference type="Pfam" id="PF13828"/>
    </source>
</evidence>
<evidence type="ECO:0000256" key="2">
    <source>
        <dbReference type="SAM" id="Phobius"/>
    </source>
</evidence>
<name>A0ABW8H4F9_9ACTN</name>
<accession>A0ABW8H4F9</accession>
<dbReference type="InterPro" id="IPR026004">
    <property type="entry name" value="Septum_form"/>
</dbReference>
<keyword evidence="2" id="KW-0812">Transmembrane</keyword>
<dbReference type="EMBL" id="JBIVPC010000003">
    <property type="protein sequence ID" value="MFJ6035564.1"/>
    <property type="molecule type" value="Genomic_DNA"/>
</dbReference>
<dbReference type="InterPro" id="IPR025241">
    <property type="entry name" value="DUF4190"/>
</dbReference>
<feature type="compositionally biased region" description="Gly residues" evidence="1">
    <location>
        <begin position="366"/>
        <end position="378"/>
    </location>
</feature>
<proteinExistence type="predicted"/>
<comment type="caution">
    <text evidence="5">The sequence shown here is derived from an EMBL/GenBank/DDBJ whole genome shotgun (WGS) entry which is preliminary data.</text>
</comment>
<evidence type="ECO:0000259" key="4">
    <source>
        <dbReference type="Pfam" id="PF13845"/>
    </source>
</evidence>
<keyword evidence="2" id="KW-0472">Membrane</keyword>
<feature type="domain" description="Septum formation-related" evidence="4">
    <location>
        <begin position="120"/>
        <end position="218"/>
    </location>
</feature>
<dbReference type="Proteomes" id="UP001617907">
    <property type="component" value="Unassembled WGS sequence"/>
</dbReference>
<dbReference type="Pfam" id="PF13845">
    <property type="entry name" value="Septum_form"/>
    <property type="match status" value="1"/>
</dbReference>
<evidence type="ECO:0000313" key="6">
    <source>
        <dbReference type="Proteomes" id="UP001617907"/>
    </source>
</evidence>
<dbReference type="Pfam" id="PF13828">
    <property type="entry name" value="DUF4190"/>
    <property type="match status" value="1"/>
</dbReference>
<feature type="region of interest" description="Disordered" evidence="1">
    <location>
        <begin position="1"/>
        <end position="26"/>
    </location>
</feature>
<evidence type="ECO:0000313" key="5">
    <source>
        <dbReference type="EMBL" id="MFJ6035564.1"/>
    </source>
</evidence>
<sequence length="378" mass="39982">MSIPPPPGPQGPYPQGPYAPPPWGHPYGPHPRQAPVNGLAVAAFVLGVLCCVPAVGLVLGLIALARIRKRGERGKGFAVAGSVLSSVGLVLWVLVFSTGAAADFWDGFRDAARSGTAFALEKGQCFNTPGGSLQGVTYDVDEVPCEQRHDGEVFAVFDLPDRGPYPGDREVTSTADERCYGLVDEYAMDTWALPADVDVYYLTPTSGSWRAGDREITCLFGSTDEGTGLKGSLRNDASTLDAHQVAYLEAARVVDDALESTPESEYFEDDPAGYRAWAGRVEKALGEQIGMLGAHSWPSAAERPVTKLVADLEAARKEFAAAGTTPAADPFYEHLDEGYALVDGDTTVTARESLGLDTTPPEYEEPGGGGGDSPGKEV</sequence>
<organism evidence="5 6">
    <name type="scientific">Streptomyces ardesiacus</name>
    <dbReference type="NCBI Taxonomy" id="285564"/>
    <lineage>
        <taxon>Bacteria</taxon>
        <taxon>Bacillati</taxon>
        <taxon>Actinomycetota</taxon>
        <taxon>Actinomycetes</taxon>
        <taxon>Kitasatosporales</taxon>
        <taxon>Streptomycetaceae</taxon>
        <taxon>Streptomyces</taxon>
    </lineage>
</organism>
<protein>
    <submittedName>
        <fullName evidence="5">DUF4190 domain-containing protein</fullName>
    </submittedName>
</protein>
<feature type="transmembrane region" description="Helical" evidence="2">
    <location>
        <begin position="39"/>
        <end position="64"/>
    </location>
</feature>
<feature type="domain" description="DUF4190" evidence="3">
    <location>
        <begin position="39"/>
        <end position="95"/>
    </location>
</feature>
<reference evidence="5 6" key="1">
    <citation type="submission" date="2024-10" db="EMBL/GenBank/DDBJ databases">
        <title>The Natural Products Discovery Center: Release of the First 8490 Sequenced Strains for Exploring Actinobacteria Biosynthetic Diversity.</title>
        <authorList>
            <person name="Kalkreuter E."/>
            <person name="Kautsar S.A."/>
            <person name="Yang D."/>
            <person name="Bader C.D."/>
            <person name="Teijaro C.N."/>
            <person name="Fluegel L."/>
            <person name="Davis C.M."/>
            <person name="Simpson J.R."/>
            <person name="Lauterbach L."/>
            <person name="Steele A.D."/>
            <person name="Gui C."/>
            <person name="Meng S."/>
            <person name="Li G."/>
            <person name="Viehrig K."/>
            <person name="Ye F."/>
            <person name="Su P."/>
            <person name="Kiefer A.F."/>
            <person name="Nichols A."/>
            <person name="Cepeda A.J."/>
            <person name="Yan W."/>
            <person name="Fan B."/>
            <person name="Jiang Y."/>
            <person name="Adhikari A."/>
            <person name="Zheng C.-J."/>
            <person name="Schuster L."/>
            <person name="Cowan T.M."/>
            <person name="Smanski M.J."/>
            <person name="Chevrette M.G."/>
            <person name="De Carvalho L.P.S."/>
            <person name="Shen B."/>
        </authorList>
    </citation>
    <scope>NUCLEOTIDE SEQUENCE [LARGE SCALE GENOMIC DNA]</scope>
    <source>
        <strain evidence="5 6">NPDC093086</strain>
    </source>
</reference>